<dbReference type="EMBL" id="ML213600">
    <property type="protein sequence ID" value="TFK39286.1"/>
    <property type="molecule type" value="Genomic_DNA"/>
</dbReference>
<organism evidence="2 3">
    <name type="scientific">Crucibulum laeve</name>
    <dbReference type="NCBI Taxonomy" id="68775"/>
    <lineage>
        <taxon>Eukaryota</taxon>
        <taxon>Fungi</taxon>
        <taxon>Dikarya</taxon>
        <taxon>Basidiomycota</taxon>
        <taxon>Agaricomycotina</taxon>
        <taxon>Agaricomycetes</taxon>
        <taxon>Agaricomycetidae</taxon>
        <taxon>Agaricales</taxon>
        <taxon>Agaricineae</taxon>
        <taxon>Nidulariaceae</taxon>
        <taxon>Crucibulum</taxon>
    </lineage>
</organism>
<dbReference type="AlphaFoldDB" id="A0A5C3M4K9"/>
<evidence type="ECO:0000313" key="2">
    <source>
        <dbReference type="EMBL" id="TFK39286.1"/>
    </source>
</evidence>
<proteinExistence type="predicted"/>
<feature type="region of interest" description="Disordered" evidence="1">
    <location>
        <begin position="47"/>
        <end position="72"/>
    </location>
</feature>
<name>A0A5C3M4K9_9AGAR</name>
<protein>
    <submittedName>
        <fullName evidence="2">Uncharacterized protein</fullName>
    </submittedName>
</protein>
<sequence length="72" mass="8150">MGLFYKYAMSVTESGERISTELEQNGQRSRNHPLSFPFLTWAQTVPSGEENVPERVTKSGVSSRSRKEPSKM</sequence>
<gene>
    <name evidence="2" type="ORF">BDQ12DRAFT_682507</name>
</gene>
<accession>A0A5C3M4K9</accession>
<evidence type="ECO:0000313" key="3">
    <source>
        <dbReference type="Proteomes" id="UP000308652"/>
    </source>
</evidence>
<reference evidence="2 3" key="1">
    <citation type="journal article" date="2019" name="Nat. Ecol. Evol.">
        <title>Megaphylogeny resolves global patterns of mushroom evolution.</title>
        <authorList>
            <person name="Varga T."/>
            <person name="Krizsan K."/>
            <person name="Foldi C."/>
            <person name="Dima B."/>
            <person name="Sanchez-Garcia M."/>
            <person name="Sanchez-Ramirez S."/>
            <person name="Szollosi G.J."/>
            <person name="Szarkandi J.G."/>
            <person name="Papp V."/>
            <person name="Albert L."/>
            <person name="Andreopoulos W."/>
            <person name="Angelini C."/>
            <person name="Antonin V."/>
            <person name="Barry K.W."/>
            <person name="Bougher N.L."/>
            <person name="Buchanan P."/>
            <person name="Buyck B."/>
            <person name="Bense V."/>
            <person name="Catcheside P."/>
            <person name="Chovatia M."/>
            <person name="Cooper J."/>
            <person name="Damon W."/>
            <person name="Desjardin D."/>
            <person name="Finy P."/>
            <person name="Geml J."/>
            <person name="Haridas S."/>
            <person name="Hughes K."/>
            <person name="Justo A."/>
            <person name="Karasinski D."/>
            <person name="Kautmanova I."/>
            <person name="Kiss B."/>
            <person name="Kocsube S."/>
            <person name="Kotiranta H."/>
            <person name="LaButti K.M."/>
            <person name="Lechner B.E."/>
            <person name="Liimatainen K."/>
            <person name="Lipzen A."/>
            <person name="Lukacs Z."/>
            <person name="Mihaltcheva S."/>
            <person name="Morgado L.N."/>
            <person name="Niskanen T."/>
            <person name="Noordeloos M.E."/>
            <person name="Ohm R.A."/>
            <person name="Ortiz-Santana B."/>
            <person name="Ovrebo C."/>
            <person name="Racz N."/>
            <person name="Riley R."/>
            <person name="Savchenko A."/>
            <person name="Shiryaev A."/>
            <person name="Soop K."/>
            <person name="Spirin V."/>
            <person name="Szebenyi C."/>
            <person name="Tomsovsky M."/>
            <person name="Tulloss R.E."/>
            <person name="Uehling J."/>
            <person name="Grigoriev I.V."/>
            <person name="Vagvolgyi C."/>
            <person name="Papp T."/>
            <person name="Martin F.M."/>
            <person name="Miettinen O."/>
            <person name="Hibbett D.S."/>
            <person name="Nagy L.G."/>
        </authorList>
    </citation>
    <scope>NUCLEOTIDE SEQUENCE [LARGE SCALE GENOMIC DNA]</scope>
    <source>
        <strain evidence="2 3">CBS 166.37</strain>
    </source>
</reference>
<keyword evidence="3" id="KW-1185">Reference proteome</keyword>
<evidence type="ECO:0000256" key="1">
    <source>
        <dbReference type="SAM" id="MobiDB-lite"/>
    </source>
</evidence>
<dbReference type="Proteomes" id="UP000308652">
    <property type="component" value="Unassembled WGS sequence"/>
</dbReference>